<keyword evidence="1" id="KW-0812">Transmembrane</keyword>
<feature type="transmembrane region" description="Helical" evidence="1">
    <location>
        <begin position="117"/>
        <end position="148"/>
    </location>
</feature>
<dbReference type="RefSeq" id="WP_088571538.1">
    <property type="nucleotide sequence ID" value="NZ_FYEK01000032.1"/>
</dbReference>
<name>A0A212R647_9CHLR</name>
<feature type="transmembrane region" description="Helical" evidence="1">
    <location>
        <begin position="304"/>
        <end position="322"/>
    </location>
</feature>
<evidence type="ECO:0008006" key="4">
    <source>
        <dbReference type="Google" id="ProtNLM"/>
    </source>
</evidence>
<keyword evidence="1" id="KW-1133">Transmembrane helix</keyword>
<gene>
    <name evidence="2" type="ORF">SAMN02746019_00013630</name>
</gene>
<feature type="transmembrane region" description="Helical" evidence="1">
    <location>
        <begin position="71"/>
        <end position="97"/>
    </location>
</feature>
<feature type="transmembrane region" description="Helical" evidence="1">
    <location>
        <begin position="186"/>
        <end position="208"/>
    </location>
</feature>
<keyword evidence="3" id="KW-1185">Reference proteome</keyword>
<feature type="transmembrane region" description="Helical" evidence="1">
    <location>
        <begin position="398"/>
        <end position="420"/>
    </location>
</feature>
<dbReference type="Proteomes" id="UP000197025">
    <property type="component" value="Unassembled WGS sequence"/>
</dbReference>
<feature type="transmembrane region" description="Helical" evidence="1">
    <location>
        <begin position="493"/>
        <end position="515"/>
    </location>
</feature>
<organism evidence="2 3">
    <name type="scientific">Thermoflexus hugenholtzii JAD2</name>
    <dbReference type="NCBI Taxonomy" id="877466"/>
    <lineage>
        <taxon>Bacteria</taxon>
        <taxon>Bacillati</taxon>
        <taxon>Chloroflexota</taxon>
        <taxon>Thermoflexia</taxon>
        <taxon>Thermoflexales</taxon>
        <taxon>Thermoflexaceae</taxon>
        <taxon>Thermoflexus</taxon>
    </lineage>
</organism>
<evidence type="ECO:0000313" key="3">
    <source>
        <dbReference type="Proteomes" id="UP000197025"/>
    </source>
</evidence>
<proteinExistence type="predicted"/>
<keyword evidence="1" id="KW-0472">Membrane</keyword>
<feature type="transmembrane region" description="Helical" evidence="1">
    <location>
        <begin position="365"/>
        <end position="386"/>
    </location>
</feature>
<reference evidence="3" key="1">
    <citation type="submission" date="2017-06" db="EMBL/GenBank/DDBJ databases">
        <authorList>
            <person name="Varghese N."/>
            <person name="Submissions S."/>
        </authorList>
    </citation>
    <scope>NUCLEOTIDE SEQUENCE [LARGE SCALE GENOMIC DNA]</scope>
    <source>
        <strain evidence="3">JAD2</strain>
    </source>
</reference>
<feature type="transmembrane region" description="Helical" evidence="1">
    <location>
        <begin position="257"/>
        <end position="275"/>
    </location>
</feature>
<evidence type="ECO:0000313" key="2">
    <source>
        <dbReference type="EMBL" id="SNB67604.1"/>
    </source>
</evidence>
<dbReference type="EMBL" id="FYEK01000032">
    <property type="protein sequence ID" value="SNB67604.1"/>
    <property type="molecule type" value="Genomic_DNA"/>
</dbReference>
<feature type="transmembrane region" description="Helical" evidence="1">
    <location>
        <begin position="229"/>
        <end position="245"/>
    </location>
</feature>
<sequence>MDQVLLAWIALILGIPAVAAARRLLGPRGPSLAMAMALTGALGLWLAAAGQPPQEAALRIERPFSVLQTAWVFRLTPFLWSQGLGALLAGFLVGWMWTACPGQGRRWPRVLTLGMLVAATGAVLAADLFTLLMTWAALDAMFLALLLVRRGQAVVDRAALAGLVNGAALLALWAAAWQLWRAGDSLFWSRMGGEAALPLFVLATLIRLDIYPFHVGRPPELADEVDRAALLYILPTAVGLTFWAHRVPMLQGWPGTPWVAGALGLTAVLGGLWAWAEPDPRAGLVEAAWGSAAWWALVALMEPALAPLAAALWPVCFALLFTAPSFHPASPWGLPALAAILTLAGVPLMPGAALFAGLFRAAPAWAWPILLLPHGLLLSALVRGWLRPMEEVLPSERVWRVLYGLGLTLGVAGLIGLGLALRAWREELSPPLRVVLVVGLGLAVGIQMQAHRVHEAARRWARVRPFLTLDWLYAGLTHRISRPAAALQQALEFLGHPAAMWLWALVVGGILLLLWQGSAR</sequence>
<feature type="transmembrane region" description="Helical" evidence="1">
    <location>
        <begin position="432"/>
        <end position="451"/>
    </location>
</feature>
<dbReference type="InParanoid" id="A0A212R647"/>
<evidence type="ECO:0000256" key="1">
    <source>
        <dbReference type="SAM" id="Phobius"/>
    </source>
</evidence>
<dbReference type="AlphaFoldDB" id="A0A212R647"/>
<feature type="transmembrane region" description="Helical" evidence="1">
    <location>
        <begin position="334"/>
        <end position="359"/>
    </location>
</feature>
<accession>A0A212R647</accession>
<feature type="transmembrane region" description="Helical" evidence="1">
    <location>
        <begin position="160"/>
        <end position="180"/>
    </location>
</feature>
<protein>
    <recommendedName>
        <fullName evidence="4">NADH:quinone oxidoreductase/Mrp antiporter membrane subunit domain-containing protein</fullName>
    </recommendedName>
</protein>